<evidence type="ECO:0000256" key="1">
    <source>
        <dbReference type="SAM" id="Coils"/>
    </source>
</evidence>
<dbReference type="OrthoDB" id="401292at2"/>
<protein>
    <recommendedName>
        <fullName evidence="5">Lipoprotein</fullName>
    </recommendedName>
</protein>
<feature type="signal peptide" evidence="2">
    <location>
        <begin position="1"/>
        <end position="25"/>
    </location>
</feature>
<keyword evidence="4" id="KW-1185">Reference proteome</keyword>
<sequence>MKLKFKKWKLILGSTIMLAGLPLTAVSCFYKDDSTVKYAQKFISEGGNGFTVKERVTSQAKYNKPNLVKFENELYDNGLLKYSFSSFVYAPSKSLQVNNDNYIFTFKDLYTINENDNKFIPNDKVINLIPTKEGKDIALEKIQKLNDQMQSYLSDINSNNWKYKGVPKVYRSFQQLVDLANLPLSERTNIYNDNAINSVDEQSKNVTDNADTTITAQVQSLVSLISDAWSIKLFKFDNPSDEVTMDDALQVIDNFLKDTPFYAKYLMNMAEFPNTNENRTKRIFYWDDINKTGTFNYLTILKLYNNIPTPVFQTVQKDFFNSITEFNFMNVYNQPKTYLKKVFNLMSDRYKNYSVSLSANENRGIALGFAPEYLILGVNPDVISDYNTDGLIQSNKYQVFDTINTDNGRGGKTYTSVLTDEQQREFLSDPYIFFWSHLSSAYVPALYDMQTNIDTQKKNIKNLEEIIETKSGKEKARAQASKKGAEQFIKNEEVKLEGLKKVMESIKLFSDREMVPAFKTISELKTKIDSKIALTLEEAQSLFNAYVSYSTNLLKLKGGPAISNQLLDATSITGTDDEKVSKYMVKINGLSGVLKNMTHSTTISDDSMISQNSYFKSGIENDFSNLTKYISGAITNVFSLNQLYAQLLFANGAFKLQLVKGTNSKLIQDLETQLQSSTSKIDKENLEKSIETAKNGIYWIEFYDSETNSWIAIDIYKAYLSVKSPQLFPNYVGDYNIDNELLTKLSSDYTINDVFTNVAHVK</sequence>
<keyword evidence="1" id="KW-0175">Coiled coil</keyword>
<organism evidence="3 4">
    <name type="scientific">Mycoplasmopsis verecunda</name>
    <dbReference type="NCBI Taxonomy" id="171291"/>
    <lineage>
        <taxon>Bacteria</taxon>
        <taxon>Bacillati</taxon>
        <taxon>Mycoplasmatota</taxon>
        <taxon>Mycoplasmoidales</taxon>
        <taxon>Metamycoplasmataceae</taxon>
        <taxon>Mycoplasmopsis</taxon>
    </lineage>
</organism>
<evidence type="ECO:0000313" key="4">
    <source>
        <dbReference type="Proteomes" id="UP000190389"/>
    </source>
</evidence>
<dbReference type="AlphaFoldDB" id="A0A1T4LN57"/>
<proteinExistence type="predicted"/>
<dbReference type="PROSITE" id="PS51257">
    <property type="entry name" value="PROKAR_LIPOPROTEIN"/>
    <property type="match status" value="1"/>
</dbReference>
<reference evidence="4" key="1">
    <citation type="submission" date="2017-02" db="EMBL/GenBank/DDBJ databases">
        <authorList>
            <person name="Varghese N."/>
            <person name="Submissions S."/>
        </authorList>
    </citation>
    <scope>NUCLEOTIDE SEQUENCE [LARGE SCALE GENOMIC DNA]</scope>
    <source>
        <strain evidence="4">ATCC 27862</strain>
    </source>
</reference>
<dbReference type="Proteomes" id="UP000190389">
    <property type="component" value="Unassembled WGS sequence"/>
</dbReference>
<feature type="chain" id="PRO_5013295526" description="Lipoprotein" evidence="2">
    <location>
        <begin position="26"/>
        <end position="762"/>
    </location>
</feature>
<dbReference type="STRING" id="171291.SAMN02745154_00492"/>
<evidence type="ECO:0000313" key="3">
    <source>
        <dbReference type="EMBL" id="SJZ55958.1"/>
    </source>
</evidence>
<accession>A0A1T4LN57</accession>
<feature type="coiled-coil region" evidence="1">
    <location>
        <begin position="446"/>
        <end position="473"/>
    </location>
</feature>
<dbReference type="EMBL" id="FUXF01000016">
    <property type="protein sequence ID" value="SJZ55958.1"/>
    <property type="molecule type" value="Genomic_DNA"/>
</dbReference>
<evidence type="ECO:0008006" key="5">
    <source>
        <dbReference type="Google" id="ProtNLM"/>
    </source>
</evidence>
<evidence type="ECO:0000256" key="2">
    <source>
        <dbReference type="SAM" id="SignalP"/>
    </source>
</evidence>
<name>A0A1T4LN57_9BACT</name>
<dbReference type="RefSeq" id="WP_078747213.1">
    <property type="nucleotide sequence ID" value="NZ_CP137850.1"/>
</dbReference>
<keyword evidence="2" id="KW-0732">Signal</keyword>
<gene>
    <name evidence="3" type="ORF">SAMN02745154_00492</name>
</gene>